<evidence type="ECO:0000313" key="1">
    <source>
        <dbReference type="EMBL" id="KAI0056996.1"/>
    </source>
</evidence>
<reference evidence="1" key="1">
    <citation type="submission" date="2021-03" db="EMBL/GenBank/DDBJ databases">
        <authorList>
            <consortium name="DOE Joint Genome Institute"/>
            <person name="Ahrendt S."/>
            <person name="Looney B.P."/>
            <person name="Miyauchi S."/>
            <person name="Morin E."/>
            <person name="Drula E."/>
            <person name="Courty P.E."/>
            <person name="Chicoki N."/>
            <person name="Fauchery L."/>
            <person name="Kohler A."/>
            <person name="Kuo A."/>
            <person name="Labutti K."/>
            <person name="Pangilinan J."/>
            <person name="Lipzen A."/>
            <person name="Riley R."/>
            <person name="Andreopoulos W."/>
            <person name="He G."/>
            <person name="Johnson J."/>
            <person name="Barry K.W."/>
            <person name="Grigoriev I.V."/>
            <person name="Nagy L."/>
            <person name="Hibbett D."/>
            <person name="Henrissat B."/>
            <person name="Matheny P.B."/>
            <person name="Labbe J."/>
            <person name="Martin F."/>
        </authorList>
    </citation>
    <scope>NUCLEOTIDE SEQUENCE</scope>
    <source>
        <strain evidence="1">HHB10654</strain>
    </source>
</reference>
<protein>
    <submittedName>
        <fullName evidence="1">Uncharacterized protein</fullName>
    </submittedName>
</protein>
<comment type="caution">
    <text evidence="1">The sequence shown here is derived from an EMBL/GenBank/DDBJ whole genome shotgun (WGS) entry which is preliminary data.</text>
</comment>
<dbReference type="EMBL" id="MU277254">
    <property type="protein sequence ID" value="KAI0056996.1"/>
    <property type="molecule type" value="Genomic_DNA"/>
</dbReference>
<name>A0ACB8SM77_9AGAM</name>
<gene>
    <name evidence="1" type="ORF">BV25DRAFT_1920535</name>
</gene>
<keyword evidence="2" id="KW-1185">Reference proteome</keyword>
<organism evidence="1 2">
    <name type="scientific">Artomyces pyxidatus</name>
    <dbReference type="NCBI Taxonomy" id="48021"/>
    <lineage>
        <taxon>Eukaryota</taxon>
        <taxon>Fungi</taxon>
        <taxon>Dikarya</taxon>
        <taxon>Basidiomycota</taxon>
        <taxon>Agaricomycotina</taxon>
        <taxon>Agaricomycetes</taxon>
        <taxon>Russulales</taxon>
        <taxon>Auriscalpiaceae</taxon>
        <taxon>Artomyces</taxon>
    </lineage>
</organism>
<sequence>MFPLNTRIQAYNDQMAITLRGTTSWYPPPYLPIPTSIGDVGFFFDTAFVRLFNIHLPANHPWQNKRVPEGFQPLPLPRIQRKTLPPTAHWSRNVRAERSGAEIDRTAPLANCTITFNLMGSDGIGGVQILPNGAESEDIDDIPNGFTSLTICGSTARSLDPLLSLSALRLRPAVHKSARRGYPISFTLLHSAVNPAVFTSETSQCDGPLEFHS</sequence>
<reference evidence="1" key="2">
    <citation type="journal article" date="2022" name="New Phytol.">
        <title>Evolutionary transition to the ectomycorrhizal habit in the genomes of a hyperdiverse lineage of mushroom-forming fungi.</title>
        <authorList>
            <person name="Looney B."/>
            <person name="Miyauchi S."/>
            <person name="Morin E."/>
            <person name="Drula E."/>
            <person name="Courty P.E."/>
            <person name="Kohler A."/>
            <person name="Kuo A."/>
            <person name="LaButti K."/>
            <person name="Pangilinan J."/>
            <person name="Lipzen A."/>
            <person name="Riley R."/>
            <person name="Andreopoulos W."/>
            <person name="He G."/>
            <person name="Johnson J."/>
            <person name="Nolan M."/>
            <person name="Tritt A."/>
            <person name="Barry K.W."/>
            <person name="Grigoriev I.V."/>
            <person name="Nagy L.G."/>
            <person name="Hibbett D."/>
            <person name="Henrissat B."/>
            <person name="Matheny P.B."/>
            <person name="Labbe J."/>
            <person name="Martin F.M."/>
        </authorList>
    </citation>
    <scope>NUCLEOTIDE SEQUENCE</scope>
    <source>
        <strain evidence="1">HHB10654</strain>
    </source>
</reference>
<evidence type="ECO:0000313" key="2">
    <source>
        <dbReference type="Proteomes" id="UP000814140"/>
    </source>
</evidence>
<dbReference type="Proteomes" id="UP000814140">
    <property type="component" value="Unassembled WGS sequence"/>
</dbReference>
<proteinExistence type="predicted"/>
<accession>A0ACB8SM77</accession>